<name>A0A397G229_9GLOM</name>
<reference evidence="1 2" key="1">
    <citation type="submission" date="2018-08" db="EMBL/GenBank/DDBJ databases">
        <title>Genome and evolution of the arbuscular mycorrhizal fungus Diversispora epigaea (formerly Glomus versiforme) and its bacterial endosymbionts.</title>
        <authorList>
            <person name="Sun X."/>
            <person name="Fei Z."/>
            <person name="Harrison M."/>
        </authorList>
    </citation>
    <scope>NUCLEOTIDE SEQUENCE [LARGE SCALE GENOMIC DNA]</scope>
    <source>
        <strain evidence="1 2">IT104</strain>
    </source>
</reference>
<protein>
    <submittedName>
        <fullName evidence="1">Uncharacterized protein</fullName>
    </submittedName>
</protein>
<dbReference type="Proteomes" id="UP000266861">
    <property type="component" value="Unassembled WGS sequence"/>
</dbReference>
<evidence type="ECO:0000313" key="1">
    <source>
        <dbReference type="EMBL" id="RHZ44687.1"/>
    </source>
</evidence>
<comment type="caution">
    <text evidence="1">The sequence shown here is derived from an EMBL/GenBank/DDBJ whole genome shotgun (WGS) entry which is preliminary data.</text>
</comment>
<sequence length="78" mass="9241">MICDTLRINNYSSVIELNSIQRMKKSFTMQEKTLKLKIWLLRLLLKICKDLNNENVIYQIESCPKVTTAFYRETLSPL</sequence>
<proteinExistence type="predicted"/>
<organism evidence="1 2">
    <name type="scientific">Diversispora epigaea</name>
    <dbReference type="NCBI Taxonomy" id="1348612"/>
    <lineage>
        <taxon>Eukaryota</taxon>
        <taxon>Fungi</taxon>
        <taxon>Fungi incertae sedis</taxon>
        <taxon>Mucoromycota</taxon>
        <taxon>Glomeromycotina</taxon>
        <taxon>Glomeromycetes</taxon>
        <taxon>Diversisporales</taxon>
        <taxon>Diversisporaceae</taxon>
        <taxon>Diversispora</taxon>
    </lineage>
</organism>
<evidence type="ECO:0000313" key="2">
    <source>
        <dbReference type="Proteomes" id="UP000266861"/>
    </source>
</evidence>
<dbReference type="EMBL" id="PQFF01000566">
    <property type="protein sequence ID" value="RHZ44687.1"/>
    <property type="molecule type" value="Genomic_DNA"/>
</dbReference>
<keyword evidence="2" id="KW-1185">Reference proteome</keyword>
<dbReference type="AlphaFoldDB" id="A0A397G229"/>
<accession>A0A397G229</accession>
<gene>
    <name evidence="1" type="ORF">Glove_712g23</name>
</gene>